<gene>
    <name evidence="2" type="ORF">GCM10009069_09160</name>
</gene>
<dbReference type="AlphaFoldDB" id="A0A8J3CQ12"/>
<sequence length="438" mass="44625">MRLAILALSAAAISGCSWLGGGSGQHMYNTAGCNPAGVGYQHAGYQQTGYQQHYGYAQSAGCAGGSYGIQRSAAGYGNGYGMQQAAAGYGAGYGTDANGYQYGGGQSFAAQGYGGATQVAQAGYGYAAGGYQAGGATTLGASAPYGAAAPTQYAASQYAASGQYGQTAEVQTVVGAPLYVAQPYPVPQMRGSACCGVQGNSGYSGGGTMPFGLELFGGTEFEASGNLFTKKSFGPPDGDFSIDTRVGAIDPIAYDDAFGGAKTIGAALTYDLSPNTTLLGSLAHGVAEGKTVNDYTTVQPGTWAGTTFTPTAGTTPRGLDGTFTDLETTTLEAGLRHYVGAPQGVRPYVGATAGFVHNGDVQFTQTYSDDGTYYGEREFIRSGWNPTASATLGAELALSPRAAVGVESGIRWRDDMNSAAPSEDRISIPLTLRGRLSF</sequence>
<evidence type="ECO:0000256" key="1">
    <source>
        <dbReference type="SAM" id="SignalP"/>
    </source>
</evidence>
<evidence type="ECO:0000313" key="2">
    <source>
        <dbReference type="EMBL" id="GHA88377.1"/>
    </source>
</evidence>
<evidence type="ECO:0000313" key="3">
    <source>
        <dbReference type="Proteomes" id="UP000634004"/>
    </source>
</evidence>
<keyword evidence="3" id="KW-1185">Reference proteome</keyword>
<reference evidence="2" key="2">
    <citation type="submission" date="2020-09" db="EMBL/GenBank/DDBJ databases">
        <authorList>
            <person name="Sun Q."/>
            <person name="Kim S."/>
        </authorList>
    </citation>
    <scope>NUCLEOTIDE SEQUENCE</scope>
    <source>
        <strain evidence="2">KCTC 32513</strain>
    </source>
</reference>
<dbReference type="Proteomes" id="UP000634004">
    <property type="component" value="Unassembled WGS sequence"/>
</dbReference>
<feature type="signal peptide" evidence="1">
    <location>
        <begin position="1"/>
        <end position="19"/>
    </location>
</feature>
<dbReference type="RefSeq" id="WP_189495911.1">
    <property type="nucleotide sequence ID" value="NZ_BMZH01000003.1"/>
</dbReference>
<protein>
    <recommendedName>
        <fullName evidence="4">Autotransporter domain-containing protein</fullName>
    </recommendedName>
</protein>
<dbReference type="EMBL" id="BMZH01000003">
    <property type="protein sequence ID" value="GHA88377.1"/>
    <property type="molecule type" value="Genomic_DNA"/>
</dbReference>
<reference evidence="2" key="1">
    <citation type="journal article" date="2014" name="Int. J. Syst. Evol. Microbiol.">
        <title>Complete genome sequence of Corynebacterium casei LMG S-19264T (=DSM 44701T), isolated from a smear-ripened cheese.</title>
        <authorList>
            <consortium name="US DOE Joint Genome Institute (JGI-PGF)"/>
            <person name="Walter F."/>
            <person name="Albersmeier A."/>
            <person name="Kalinowski J."/>
            <person name="Ruckert C."/>
        </authorList>
    </citation>
    <scope>NUCLEOTIDE SEQUENCE</scope>
    <source>
        <strain evidence="2">KCTC 32513</strain>
    </source>
</reference>
<organism evidence="2 3">
    <name type="scientific">Algimonas arctica</name>
    <dbReference type="NCBI Taxonomy" id="1479486"/>
    <lineage>
        <taxon>Bacteria</taxon>
        <taxon>Pseudomonadati</taxon>
        <taxon>Pseudomonadota</taxon>
        <taxon>Alphaproteobacteria</taxon>
        <taxon>Maricaulales</taxon>
        <taxon>Robiginitomaculaceae</taxon>
        <taxon>Algimonas</taxon>
    </lineage>
</organism>
<evidence type="ECO:0008006" key="4">
    <source>
        <dbReference type="Google" id="ProtNLM"/>
    </source>
</evidence>
<comment type="caution">
    <text evidence="2">The sequence shown here is derived from an EMBL/GenBank/DDBJ whole genome shotgun (WGS) entry which is preliminary data.</text>
</comment>
<dbReference type="PROSITE" id="PS51257">
    <property type="entry name" value="PROKAR_LIPOPROTEIN"/>
    <property type="match status" value="1"/>
</dbReference>
<name>A0A8J3CQ12_9PROT</name>
<proteinExistence type="predicted"/>
<keyword evidence="1" id="KW-0732">Signal</keyword>
<accession>A0A8J3CQ12</accession>
<feature type="chain" id="PRO_5035220163" description="Autotransporter domain-containing protein" evidence="1">
    <location>
        <begin position="20"/>
        <end position="438"/>
    </location>
</feature>